<feature type="transmembrane region" description="Helical" evidence="7">
    <location>
        <begin position="323"/>
        <end position="343"/>
    </location>
</feature>
<evidence type="ECO:0000256" key="4">
    <source>
        <dbReference type="ARBA" id="ARBA00022989"/>
    </source>
</evidence>
<dbReference type="RefSeq" id="XP_030992842.1">
    <property type="nucleotide sequence ID" value="XM_031142797.1"/>
</dbReference>
<organism evidence="9 10">
    <name type="scientific">Thyridium curvatum</name>
    <dbReference type="NCBI Taxonomy" id="1093900"/>
    <lineage>
        <taxon>Eukaryota</taxon>
        <taxon>Fungi</taxon>
        <taxon>Dikarya</taxon>
        <taxon>Ascomycota</taxon>
        <taxon>Pezizomycotina</taxon>
        <taxon>Sordariomycetes</taxon>
        <taxon>Sordariomycetidae</taxon>
        <taxon>Thyridiales</taxon>
        <taxon>Thyridiaceae</taxon>
        <taxon>Thyridium</taxon>
    </lineage>
</organism>
<sequence>MAQPQAQALEATGRPSIDGSELEKAKQAQHVETDAVSTFEDPVEAKKIIRKIDFRLIPLLMFLYTLTFLDRVNIGNARLWNLEKDLHMTGYDYNIVVLVFYIPYILLEIPSNIILNHVTPRYWIGFLTLGWGLSVTFAGFSKSFGGLLASRIFIGVFEAGMFPGCLFLIGSWYRRHELLTRMAWFMVSNDIAGSISGLLGAGLGSLNGLRGYSGWSWIFFVEGAVTCCAAVLAFFYLPPFPEDAQFLKPEEKEWVIRRLKLDEQRRKDNEKMTIGGVIRCIINWKILTSGVLYLAVCVTAYSLSVFQPTVLKTFGWSSLKSNLLTTPVRVVSGIISVCVGIWSDKVQRRGIFCVVGFSISIMGNLLVMLLKNGNLRYMGFYFASIGIYICQPLVIAWCTNQIVGTTKRGTLTAFAISCGQVGGIISAVVFPSKDGPQYVPGISTCIAFQAVGIMAAVNMWACAAWENRQRDMGKRDSRRQLSQDEQDKLGELHPDFRYTL</sequence>
<dbReference type="PANTHER" id="PTHR43791">
    <property type="entry name" value="PERMEASE-RELATED"/>
    <property type="match status" value="1"/>
</dbReference>
<dbReference type="InterPro" id="IPR011701">
    <property type="entry name" value="MFS"/>
</dbReference>
<dbReference type="Proteomes" id="UP000319257">
    <property type="component" value="Unassembled WGS sequence"/>
</dbReference>
<keyword evidence="3 7" id="KW-0812">Transmembrane</keyword>
<evidence type="ECO:0000313" key="9">
    <source>
        <dbReference type="EMBL" id="TPX11131.1"/>
    </source>
</evidence>
<feature type="transmembrane region" description="Helical" evidence="7">
    <location>
        <begin position="94"/>
        <end position="115"/>
    </location>
</feature>
<evidence type="ECO:0000256" key="3">
    <source>
        <dbReference type="ARBA" id="ARBA00022692"/>
    </source>
</evidence>
<dbReference type="FunFam" id="1.20.1250.20:FF:000034">
    <property type="entry name" value="MFS general substrate transporter"/>
    <property type="match status" value="1"/>
</dbReference>
<dbReference type="EMBL" id="SKBQ01000050">
    <property type="protein sequence ID" value="TPX11131.1"/>
    <property type="molecule type" value="Genomic_DNA"/>
</dbReference>
<proteinExistence type="predicted"/>
<dbReference type="GeneID" id="41975439"/>
<feature type="region of interest" description="Disordered" evidence="6">
    <location>
        <begin position="1"/>
        <end position="29"/>
    </location>
</feature>
<name>A0A507B231_9PEZI</name>
<dbReference type="PROSITE" id="PS50850">
    <property type="entry name" value="MFS"/>
    <property type="match status" value="1"/>
</dbReference>
<protein>
    <recommendedName>
        <fullName evidence="8">Major facilitator superfamily (MFS) profile domain-containing protein</fullName>
    </recommendedName>
</protein>
<keyword evidence="5 7" id="KW-0472">Membrane</keyword>
<feature type="transmembrane region" description="Helical" evidence="7">
    <location>
        <begin position="411"/>
        <end position="432"/>
    </location>
</feature>
<feature type="transmembrane region" description="Helical" evidence="7">
    <location>
        <begin position="281"/>
        <end position="303"/>
    </location>
</feature>
<gene>
    <name evidence="9" type="ORF">E0L32_007992</name>
</gene>
<dbReference type="InterPro" id="IPR036259">
    <property type="entry name" value="MFS_trans_sf"/>
</dbReference>
<dbReference type="GO" id="GO:0016020">
    <property type="term" value="C:membrane"/>
    <property type="evidence" value="ECO:0007669"/>
    <property type="project" value="UniProtKB-SubCell"/>
</dbReference>
<evidence type="ECO:0000256" key="7">
    <source>
        <dbReference type="SAM" id="Phobius"/>
    </source>
</evidence>
<evidence type="ECO:0000256" key="5">
    <source>
        <dbReference type="ARBA" id="ARBA00023136"/>
    </source>
</evidence>
<feature type="transmembrane region" description="Helical" evidence="7">
    <location>
        <begin position="122"/>
        <end position="140"/>
    </location>
</feature>
<accession>A0A507B231</accession>
<evidence type="ECO:0000313" key="10">
    <source>
        <dbReference type="Proteomes" id="UP000319257"/>
    </source>
</evidence>
<feature type="transmembrane region" description="Helical" evidence="7">
    <location>
        <begin position="215"/>
        <end position="237"/>
    </location>
</feature>
<feature type="transmembrane region" description="Helical" evidence="7">
    <location>
        <begin position="350"/>
        <end position="370"/>
    </location>
</feature>
<dbReference type="OrthoDB" id="19923at2759"/>
<dbReference type="InterPro" id="IPR020846">
    <property type="entry name" value="MFS_dom"/>
</dbReference>
<dbReference type="FunFam" id="1.20.1250.20:FF:000013">
    <property type="entry name" value="MFS general substrate transporter"/>
    <property type="match status" value="1"/>
</dbReference>
<feature type="domain" description="Major facilitator superfamily (MFS) profile" evidence="8">
    <location>
        <begin position="56"/>
        <end position="470"/>
    </location>
</feature>
<dbReference type="Gene3D" id="1.20.1250.20">
    <property type="entry name" value="MFS general substrate transporter like domains"/>
    <property type="match status" value="2"/>
</dbReference>
<reference evidence="9 10" key="1">
    <citation type="submission" date="2019-06" db="EMBL/GenBank/DDBJ databases">
        <title>Draft genome sequence of the filamentous fungus Phialemoniopsis curvata isolated from diesel fuel.</title>
        <authorList>
            <person name="Varaljay V.A."/>
            <person name="Lyon W.J."/>
            <person name="Crouch A.L."/>
            <person name="Drake C.E."/>
            <person name="Hollomon J.M."/>
            <person name="Nadeau L.J."/>
            <person name="Nunn H.S."/>
            <person name="Stevenson B.S."/>
            <person name="Bojanowski C.L."/>
            <person name="Crookes-Goodson W.J."/>
        </authorList>
    </citation>
    <scope>NUCLEOTIDE SEQUENCE [LARGE SCALE GENOMIC DNA]</scope>
    <source>
        <strain evidence="9 10">D216</strain>
    </source>
</reference>
<keyword evidence="2" id="KW-0813">Transport</keyword>
<comment type="subcellular location">
    <subcellularLocation>
        <location evidence="1">Membrane</location>
        <topology evidence="1">Multi-pass membrane protein</topology>
    </subcellularLocation>
</comment>
<feature type="transmembrane region" description="Helical" evidence="7">
    <location>
        <begin position="376"/>
        <end position="399"/>
    </location>
</feature>
<dbReference type="PANTHER" id="PTHR43791:SF36">
    <property type="entry name" value="TRANSPORTER, PUTATIVE (AFU_ORTHOLOGUE AFUA_6G08340)-RELATED"/>
    <property type="match status" value="1"/>
</dbReference>
<keyword evidence="10" id="KW-1185">Reference proteome</keyword>
<keyword evidence="4 7" id="KW-1133">Transmembrane helix</keyword>
<comment type="caution">
    <text evidence="9">The sequence shown here is derived from an EMBL/GenBank/DDBJ whole genome shotgun (WGS) entry which is preliminary data.</text>
</comment>
<evidence type="ECO:0000256" key="6">
    <source>
        <dbReference type="SAM" id="MobiDB-lite"/>
    </source>
</evidence>
<dbReference type="AlphaFoldDB" id="A0A507B231"/>
<feature type="transmembrane region" description="Helical" evidence="7">
    <location>
        <begin position="56"/>
        <end position="74"/>
    </location>
</feature>
<feature type="transmembrane region" description="Helical" evidence="7">
    <location>
        <begin position="152"/>
        <end position="170"/>
    </location>
</feature>
<evidence type="ECO:0000259" key="8">
    <source>
        <dbReference type="PROSITE" id="PS50850"/>
    </source>
</evidence>
<evidence type="ECO:0000256" key="1">
    <source>
        <dbReference type="ARBA" id="ARBA00004141"/>
    </source>
</evidence>
<dbReference type="GO" id="GO:0022857">
    <property type="term" value="F:transmembrane transporter activity"/>
    <property type="evidence" value="ECO:0007669"/>
    <property type="project" value="InterPro"/>
</dbReference>
<feature type="transmembrane region" description="Helical" evidence="7">
    <location>
        <begin position="182"/>
        <end position="203"/>
    </location>
</feature>
<feature type="transmembrane region" description="Helical" evidence="7">
    <location>
        <begin position="438"/>
        <end position="465"/>
    </location>
</feature>
<dbReference type="InParanoid" id="A0A507B231"/>
<dbReference type="Pfam" id="PF07690">
    <property type="entry name" value="MFS_1"/>
    <property type="match status" value="1"/>
</dbReference>
<dbReference type="SUPFAM" id="SSF103473">
    <property type="entry name" value="MFS general substrate transporter"/>
    <property type="match status" value="1"/>
</dbReference>
<evidence type="ECO:0000256" key="2">
    <source>
        <dbReference type="ARBA" id="ARBA00022448"/>
    </source>
</evidence>